<name>A0A1C6SQP6_9ACTN</name>
<feature type="chain" id="PRO_5039508624" evidence="2">
    <location>
        <begin position="25"/>
        <end position="208"/>
    </location>
</feature>
<dbReference type="InterPro" id="IPR005183">
    <property type="entry name" value="DUF305_CopM-like"/>
</dbReference>
<evidence type="ECO:0000313" key="5">
    <source>
        <dbReference type="Proteomes" id="UP000198959"/>
    </source>
</evidence>
<sequence>MTRTYLRRAARACVGLTAALTITACGSANDHTTGAGHGMTSTPAPSSAGASPDTGNAADVMFAQMMIPHHQQAVQMADLAATRADDPDVKQLAAKIKAAQAPEIDTMTRWLTAWGKPLPTASTSTPDMHHGMPGMMTDADMTTLAAANGRDFDKQFLTMMIAHHQGAITMAKNELVQGSNTDAKNLAQRIIDDQQAEIDTMNKILTRL</sequence>
<feature type="domain" description="DUF305" evidence="3">
    <location>
        <begin position="59"/>
        <end position="205"/>
    </location>
</feature>
<dbReference type="PANTHER" id="PTHR36933">
    <property type="entry name" value="SLL0788 PROTEIN"/>
    <property type="match status" value="1"/>
</dbReference>
<dbReference type="Pfam" id="PF03713">
    <property type="entry name" value="DUF305"/>
    <property type="match status" value="1"/>
</dbReference>
<keyword evidence="2" id="KW-0732">Signal</keyword>
<evidence type="ECO:0000256" key="1">
    <source>
        <dbReference type="SAM" id="MobiDB-lite"/>
    </source>
</evidence>
<gene>
    <name evidence="4" type="ORF">GA0074692_3192</name>
</gene>
<dbReference type="EMBL" id="FMHW01000002">
    <property type="protein sequence ID" value="SCL31867.1"/>
    <property type="molecule type" value="Genomic_DNA"/>
</dbReference>
<organism evidence="4 5">
    <name type="scientific">Micromonospora pallida</name>
    <dbReference type="NCBI Taxonomy" id="145854"/>
    <lineage>
        <taxon>Bacteria</taxon>
        <taxon>Bacillati</taxon>
        <taxon>Actinomycetota</taxon>
        <taxon>Actinomycetes</taxon>
        <taxon>Micromonosporales</taxon>
        <taxon>Micromonosporaceae</taxon>
        <taxon>Micromonospora</taxon>
    </lineage>
</organism>
<dbReference type="PROSITE" id="PS51257">
    <property type="entry name" value="PROKAR_LIPOPROTEIN"/>
    <property type="match status" value="1"/>
</dbReference>
<evidence type="ECO:0000313" key="4">
    <source>
        <dbReference type="EMBL" id="SCL31867.1"/>
    </source>
</evidence>
<accession>A0A1C6SQP6</accession>
<dbReference type="OrthoDB" id="26872at2"/>
<dbReference type="InterPro" id="IPR012347">
    <property type="entry name" value="Ferritin-like"/>
</dbReference>
<proteinExistence type="predicted"/>
<dbReference type="PANTHER" id="PTHR36933:SF1">
    <property type="entry name" value="SLL0788 PROTEIN"/>
    <property type="match status" value="1"/>
</dbReference>
<dbReference type="AlphaFoldDB" id="A0A1C6SQP6"/>
<dbReference type="Proteomes" id="UP000198959">
    <property type="component" value="Unassembled WGS sequence"/>
</dbReference>
<keyword evidence="5" id="KW-1185">Reference proteome</keyword>
<protein>
    <submittedName>
        <fullName evidence="4">Uncharacterized conserved protein, DUF305 family</fullName>
    </submittedName>
</protein>
<dbReference type="Gene3D" id="1.20.1260.10">
    <property type="match status" value="1"/>
</dbReference>
<dbReference type="RefSeq" id="WP_091645274.1">
    <property type="nucleotide sequence ID" value="NZ_FMHW01000002.1"/>
</dbReference>
<evidence type="ECO:0000256" key="2">
    <source>
        <dbReference type="SAM" id="SignalP"/>
    </source>
</evidence>
<feature type="compositionally biased region" description="Low complexity" evidence="1">
    <location>
        <begin position="40"/>
        <end position="55"/>
    </location>
</feature>
<feature type="region of interest" description="Disordered" evidence="1">
    <location>
        <begin position="33"/>
        <end position="55"/>
    </location>
</feature>
<evidence type="ECO:0000259" key="3">
    <source>
        <dbReference type="Pfam" id="PF03713"/>
    </source>
</evidence>
<reference evidence="5" key="1">
    <citation type="submission" date="2016-06" db="EMBL/GenBank/DDBJ databases">
        <authorList>
            <person name="Varghese N."/>
            <person name="Submissions Spin"/>
        </authorList>
    </citation>
    <scope>NUCLEOTIDE SEQUENCE [LARGE SCALE GENOMIC DNA]</scope>
    <source>
        <strain evidence="5">DSM 43817</strain>
    </source>
</reference>
<feature type="signal peptide" evidence="2">
    <location>
        <begin position="1"/>
        <end position="24"/>
    </location>
</feature>
<dbReference type="STRING" id="145854.GA0074692_3192"/>